<dbReference type="Proteomes" id="UP000321816">
    <property type="component" value="Chromosome"/>
</dbReference>
<keyword evidence="1" id="KW-0472">Membrane</keyword>
<feature type="transmembrane region" description="Helical" evidence="1">
    <location>
        <begin position="42"/>
        <end position="61"/>
    </location>
</feature>
<name>A0AAJ8LWW1_9BACI</name>
<feature type="transmembrane region" description="Helical" evidence="1">
    <location>
        <begin position="152"/>
        <end position="174"/>
    </location>
</feature>
<gene>
    <name evidence="3" type="ORF">FTX54_001705</name>
</gene>
<dbReference type="SUPFAM" id="SSF109604">
    <property type="entry name" value="HD-domain/PDEase-like"/>
    <property type="match status" value="1"/>
</dbReference>
<accession>A0AAJ8LWW1</accession>
<dbReference type="PANTHER" id="PTHR45228:SF1">
    <property type="entry name" value="CYCLIC DI-GMP PHOSPHODIESTERASE TM_0186"/>
    <property type="match status" value="1"/>
</dbReference>
<evidence type="ECO:0000259" key="2">
    <source>
        <dbReference type="PROSITE" id="PS51832"/>
    </source>
</evidence>
<dbReference type="KEGG" id="ahal:FTX54_001705"/>
<evidence type="ECO:0000313" key="3">
    <source>
        <dbReference type="EMBL" id="WWD80310.1"/>
    </source>
</evidence>
<protein>
    <submittedName>
        <fullName evidence="3">HD domain-containing phosphohydrolase</fullName>
    </submittedName>
</protein>
<proteinExistence type="predicted"/>
<keyword evidence="4" id="KW-1185">Reference proteome</keyword>
<dbReference type="PANTHER" id="PTHR45228">
    <property type="entry name" value="CYCLIC DI-GMP PHOSPHODIESTERASE TM_0186-RELATED"/>
    <property type="match status" value="1"/>
</dbReference>
<reference evidence="3 4" key="1">
    <citation type="submission" date="2024-01" db="EMBL/GenBank/DDBJ databases">
        <title>Complete Genome Sequence of Alkalicoccus halolimnae BZ-SZ-XJ29T, a Moderately Halophilic Bacterium Isolated from a Salt Lake.</title>
        <authorList>
            <person name="Zhao B."/>
        </authorList>
    </citation>
    <scope>NUCLEOTIDE SEQUENCE [LARGE SCALE GENOMIC DNA]</scope>
    <source>
        <strain evidence="3 4">BZ-SZ-XJ29</strain>
    </source>
</reference>
<dbReference type="EMBL" id="CP144914">
    <property type="protein sequence ID" value="WWD80310.1"/>
    <property type="molecule type" value="Genomic_DNA"/>
</dbReference>
<dbReference type="AlphaFoldDB" id="A0AAJ8LWW1"/>
<dbReference type="InterPro" id="IPR037522">
    <property type="entry name" value="HD_GYP_dom"/>
</dbReference>
<evidence type="ECO:0000256" key="1">
    <source>
        <dbReference type="SAM" id="Phobius"/>
    </source>
</evidence>
<dbReference type="PROSITE" id="PS51832">
    <property type="entry name" value="HD_GYP"/>
    <property type="match status" value="1"/>
</dbReference>
<feature type="transmembrane region" description="Helical" evidence="1">
    <location>
        <begin position="12"/>
        <end position="30"/>
    </location>
</feature>
<feature type="transmembrane region" description="Helical" evidence="1">
    <location>
        <begin position="98"/>
        <end position="131"/>
    </location>
</feature>
<keyword evidence="1" id="KW-1133">Transmembrane helix</keyword>
<sequence>MMHTDKDYLREKTIFWTAAVVSVVSFLLLAETHLFSPSAADQPFFGSFIYIGICWMLYFVMKLITTYSSYSKVLYPPILLIIFMLLPVINPFASQELWVYLLVFPVTLALGVPLKLYMWWSIAFASFYIFYVTNRPLIEIFTTINEGETPGMNYYILLVISFILGFLIVSQMGIAEARFKKEVVYEKNAYVVSLFQSLIPIVEARTQIDKKEIDDMSMLMNKAANYFDEPLLHKWEIELISMAHYVSRIQLPDYLYEKKGRLSSYEQVVVQKHCKFAADLIPEDDNVRRVKETIQQHHERCDGSGYPHGLEGDSIRLSAQLLGLTESYLSLTEDRIYRDAFSPEEAVEKLAEETKGAFSPDLQQAFFRCLEDEAYISRT</sequence>
<dbReference type="Pfam" id="PF13487">
    <property type="entry name" value="HD_5"/>
    <property type="match status" value="1"/>
</dbReference>
<dbReference type="InterPro" id="IPR052020">
    <property type="entry name" value="Cyclic_di-GMP/3'3'-cGAMP_PDE"/>
</dbReference>
<feature type="domain" description="HD-GYP" evidence="2">
    <location>
        <begin position="184"/>
        <end position="379"/>
    </location>
</feature>
<feature type="transmembrane region" description="Helical" evidence="1">
    <location>
        <begin position="73"/>
        <end position="92"/>
    </location>
</feature>
<organism evidence="3 4">
    <name type="scientific">Alkalicoccus halolimnae</name>
    <dbReference type="NCBI Taxonomy" id="1667239"/>
    <lineage>
        <taxon>Bacteria</taxon>
        <taxon>Bacillati</taxon>
        <taxon>Bacillota</taxon>
        <taxon>Bacilli</taxon>
        <taxon>Bacillales</taxon>
        <taxon>Bacillaceae</taxon>
        <taxon>Alkalicoccus</taxon>
    </lineage>
</organism>
<dbReference type="Gene3D" id="1.10.3210.10">
    <property type="entry name" value="Hypothetical protein af1432"/>
    <property type="match status" value="1"/>
</dbReference>
<dbReference type="RefSeq" id="WP_187254592.1">
    <property type="nucleotide sequence ID" value="NZ_CP144914.1"/>
</dbReference>
<keyword evidence="1" id="KW-0812">Transmembrane</keyword>
<evidence type="ECO:0000313" key="4">
    <source>
        <dbReference type="Proteomes" id="UP000321816"/>
    </source>
</evidence>